<name>A0ABU4WJ26_9FIRM</name>
<organism evidence="2 3">
    <name type="scientific">Absicoccus intestinalis</name>
    <dbReference type="NCBI Taxonomy" id="2926319"/>
    <lineage>
        <taxon>Bacteria</taxon>
        <taxon>Bacillati</taxon>
        <taxon>Bacillota</taxon>
        <taxon>Erysipelotrichia</taxon>
        <taxon>Erysipelotrichales</taxon>
        <taxon>Erysipelotrichaceae</taxon>
        <taxon>Absicoccus</taxon>
    </lineage>
</organism>
<dbReference type="Proteomes" id="UP001285244">
    <property type="component" value="Unassembled WGS sequence"/>
</dbReference>
<accession>A0ABU4WJ26</accession>
<proteinExistence type="predicted"/>
<evidence type="ECO:0000313" key="3">
    <source>
        <dbReference type="Proteomes" id="UP001285244"/>
    </source>
</evidence>
<comment type="caution">
    <text evidence="2">The sequence shown here is derived from an EMBL/GenBank/DDBJ whole genome shotgun (WGS) entry which is preliminary data.</text>
</comment>
<feature type="domain" description="Gp28/Gp37-like" evidence="1">
    <location>
        <begin position="3"/>
        <end position="335"/>
    </location>
</feature>
<keyword evidence="3" id="KW-1185">Reference proteome</keyword>
<sequence>MEIAIYDKQGVKVDILQNTTSIQWNRKYNETGTFEIHAKGTEANIKLLTTENRLVNQDTNEIGFITYVFPDVSSSGEEDIEVRGYLNNLDDRINPNTVTITTVETGLYKLVNDNKRGLDITTADTKGLSEKITDGIDTTWKTLRESFETICQATGLGFRMVRKDGKMNVIELYKRGIVDTVKFSDEIGNIVTQSYLDDISSYKNYAYVACQGKSEERLVYKVDVSNGRPIKELYVDARDLSWTYQDDKKVEHTYTAEQYKNNAIKRGMEKLEECAAIREFTADISSGDTLFVFRKDYDLGDVIPVKSVKYGIAKQFRISAIDEIQEDDGSSYKITLSNYEEELKKKNVTTEEG</sequence>
<reference evidence="2 3" key="1">
    <citation type="submission" date="2022-03" db="EMBL/GenBank/DDBJ databases">
        <title>Novel taxa within the pig intestine.</title>
        <authorList>
            <person name="Wylensek D."/>
            <person name="Bishof K."/>
            <person name="Afrizal A."/>
            <person name="Clavel T."/>
        </authorList>
    </citation>
    <scope>NUCLEOTIDE SEQUENCE [LARGE SCALE GENOMIC DNA]</scope>
    <source>
        <strain evidence="2 3">Cla-KB-P134</strain>
    </source>
</reference>
<evidence type="ECO:0000313" key="2">
    <source>
        <dbReference type="EMBL" id="MDX8416554.1"/>
    </source>
</evidence>
<dbReference type="Pfam" id="PF14594">
    <property type="entry name" value="Sipho_Gp37"/>
    <property type="match status" value="1"/>
</dbReference>
<protein>
    <submittedName>
        <fullName evidence="2">Siphovirus ReqiPepy6 Gp37-like family protein</fullName>
    </submittedName>
</protein>
<evidence type="ECO:0000259" key="1">
    <source>
        <dbReference type="Pfam" id="PF14594"/>
    </source>
</evidence>
<dbReference type="InterPro" id="IPR029432">
    <property type="entry name" value="Gp28/Gp37-like_dom"/>
</dbReference>
<dbReference type="EMBL" id="JALBUS010000002">
    <property type="protein sequence ID" value="MDX8416554.1"/>
    <property type="molecule type" value="Genomic_DNA"/>
</dbReference>
<dbReference type="RefSeq" id="WP_320324890.1">
    <property type="nucleotide sequence ID" value="NZ_JALBUS010000002.1"/>
</dbReference>
<gene>
    <name evidence="2" type="ORF">MOZ64_01685</name>
</gene>